<keyword evidence="4 11" id="KW-0347">Helicase</keyword>
<evidence type="ECO:0000256" key="10">
    <source>
        <dbReference type="ARBA" id="ARBA00048988"/>
    </source>
</evidence>
<evidence type="ECO:0000256" key="6">
    <source>
        <dbReference type="ARBA" id="ARBA00023125"/>
    </source>
</evidence>
<dbReference type="PROSITE" id="PS51217">
    <property type="entry name" value="UVRD_HELICASE_CTER"/>
    <property type="match status" value="1"/>
</dbReference>
<feature type="domain" description="UvrD-like helicase C-terminal" evidence="13">
    <location>
        <begin position="291"/>
        <end position="538"/>
    </location>
</feature>
<sequence>MSNYIASTEWIPADGLTLEPNAIAAIKSEENILVVAGPGAGKTELLAQKAGYLFSTNKCPTPKKILAISFKKDSAENLKERIEKRYGKKYGRRFTSLTYDAFAKRMLDQFFMALAEGNRPSAEYSIGDNAEIRKAFFECGFQNDENMREYDLDKLFDAKLASVTLPIQNSNLIERVWNKLLNGSENISPSLTFKMISLLTTYIFQSNDFLKNSLRETYSHVFLDEFQDTTDIQYNLVQTCFQSSRSIITAVGDNKQRIMVWAGARQTVFEDFQKDFSASRIELLMNHRSAPRIVELQKMMYEVLSENPVNIETSARWEQDAGEIELLLTNNDDDESEYISLDIFRQIQNGIKPRDICILVKQTPNNYVSKIIEKLKDNEVRARIEIEYQDLLKESITNLLISFIKLSINRQSPDEREYVMDTIINLKGIGESTFETKYSTEQRNLSSILDEVCERLKSVDSRVDLKNILSNILSYFDVQKLKAMNPTYTQGSFFDRLVERVEELLWNEYEQVSNWDKAIENFVGENSVSIMTIHKSKGLEYEAIYFVGLEDGAFWNFKNQPEEDRRAFFVAISRAKEFLTFSFCKHRSSTRISYQSHNNINEFFELLQQPGNAKVIDLTN</sequence>
<feature type="binding site" evidence="11">
    <location>
        <begin position="36"/>
        <end position="43"/>
    </location>
    <ligand>
        <name>ATP</name>
        <dbReference type="ChEBI" id="CHEBI:30616"/>
    </ligand>
</feature>
<dbReference type="Pfam" id="PF00580">
    <property type="entry name" value="UvrD-helicase"/>
    <property type="match status" value="1"/>
</dbReference>
<comment type="similarity">
    <text evidence="1">Belongs to the helicase family. UvrD subfamily.</text>
</comment>
<evidence type="ECO:0000313" key="14">
    <source>
        <dbReference type="EMBL" id="WYJ75749.1"/>
    </source>
</evidence>
<dbReference type="EMBL" id="CP147251">
    <property type="protein sequence ID" value="WYJ75749.1"/>
    <property type="molecule type" value="Genomic_DNA"/>
</dbReference>
<evidence type="ECO:0000259" key="12">
    <source>
        <dbReference type="PROSITE" id="PS51198"/>
    </source>
</evidence>
<proteinExistence type="inferred from homology"/>
<dbReference type="CDD" id="cd17932">
    <property type="entry name" value="DEXQc_UvrD"/>
    <property type="match status" value="1"/>
</dbReference>
<evidence type="ECO:0000313" key="15">
    <source>
        <dbReference type="Proteomes" id="UP000664701"/>
    </source>
</evidence>
<comment type="catalytic activity">
    <reaction evidence="10">
        <text>ATP + H2O = ADP + phosphate + H(+)</text>
        <dbReference type="Rhea" id="RHEA:13065"/>
        <dbReference type="ChEBI" id="CHEBI:15377"/>
        <dbReference type="ChEBI" id="CHEBI:15378"/>
        <dbReference type="ChEBI" id="CHEBI:30616"/>
        <dbReference type="ChEBI" id="CHEBI:43474"/>
        <dbReference type="ChEBI" id="CHEBI:456216"/>
        <dbReference type="EC" id="5.6.2.4"/>
    </reaction>
</comment>
<evidence type="ECO:0000256" key="2">
    <source>
        <dbReference type="ARBA" id="ARBA00022741"/>
    </source>
</evidence>
<evidence type="ECO:0000259" key="13">
    <source>
        <dbReference type="PROSITE" id="PS51217"/>
    </source>
</evidence>
<evidence type="ECO:0000256" key="1">
    <source>
        <dbReference type="ARBA" id="ARBA00009922"/>
    </source>
</evidence>
<evidence type="ECO:0000256" key="11">
    <source>
        <dbReference type="PROSITE-ProRule" id="PRU00560"/>
    </source>
</evidence>
<keyword evidence="3 11" id="KW-0378">Hydrolase</keyword>
<dbReference type="Gene3D" id="3.40.50.300">
    <property type="entry name" value="P-loop containing nucleotide triphosphate hydrolases"/>
    <property type="match status" value="2"/>
</dbReference>
<reference evidence="14 15" key="2">
    <citation type="submission" date="2024-03" db="EMBL/GenBank/DDBJ databases">
        <title>The Genome Sequence of Enterococcus sp. DIV2402.</title>
        <authorList>
            <consortium name="The Broad Institute Genomics Platform"/>
            <consortium name="The Broad Institute Microbial Omics Core"/>
            <consortium name="The Broad Institute Genomic Center for Infectious Diseases"/>
            <person name="Earl A."/>
            <person name="Manson A."/>
            <person name="Gilmore M."/>
            <person name="Schwartman J."/>
            <person name="Shea T."/>
            <person name="Abouelleil A."/>
            <person name="Cao P."/>
            <person name="Chapman S."/>
            <person name="Cusick C."/>
            <person name="Young S."/>
            <person name="Neafsey D."/>
            <person name="Nusbaum C."/>
            <person name="Birren B."/>
        </authorList>
    </citation>
    <scope>NUCLEOTIDE SEQUENCE [LARGE SCALE GENOMIC DNA]</scope>
    <source>
        <strain evidence="14 15">DIV2402</strain>
    </source>
</reference>
<comment type="catalytic activity">
    <reaction evidence="8">
        <text>Couples ATP hydrolysis with the unwinding of duplex DNA by translocating in the 3'-5' direction.</text>
        <dbReference type="EC" id="5.6.2.4"/>
    </reaction>
</comment>
<accession>A0ABZ2SIP6</accession>
<keyword evidence="7" id="KW-0413">Isomerase</keyword>
<evidence type="ECO:0000256" key="3">
    <source>
        <dbReference type="ARBA" id="ARBA00022801"/>
    </source>
</evidence>
<dbReference type="InterPro" id="IPR014016">
    <property type="entry name" value="UvrD-like_ATP-bd"/>
</dbReference>
<dbReference type="SUPFAM" id="SSF52540">
    <property type="entry name" value="P-loop containing nucleoside triphosphate hydrolases"/>
    <property type="match status" value="1"/>
</dbReference>
<dbReference type="InterPro" id="IPR014017">
    <property type="entry name" value="DNA_helicase_UvrD-like_C"/>
</dbReference>
<gene>
    <name evidence="14" type="ORF">DOK78_000325</name>
</gene>
<dbReference type="InterPro" id="IPR000212">
    <property type="entry name" value="DNA_helicase_UvrD/REP"/>
</dbReference>
<keyword evidence="6" id="KW-0238">DNA-binding</keyword>
<reference evidence="14 15" key="1">
    <citation type="submission" date="2021-03" db="EMBL/GenBank/DDBJ databases">
        <authorList>
            <person name="Gilmore M.S."/>
            <person name="Schwartzman J."/>
            <person name="Van Tyne D."/>
            <person name="Martin M."/>
            <person name="Earl A.M."/>
            <person name="Manson A.L."/>
            <person name="Straub T."/>
            <person name="Salamzade R."/>
            <person name="Saavedra J."/>
            <person name="Lebreton F."/>
            <person name="Prichula J."/>
            <person name="Schaufler K."/>
            <person name="Gaca A."/>
            <person name="Sgardioli B."/>
            <person name="Wagenaar J."/>
            <person name="Strong T."/>
        </authorList>
    </citation>
    <scope>NUCLEOTIDE SEQUENCE [LARGE SCALE GENOMIC DNA]</scope>
    <source>
        <strain evidence="14 15">DIV2402</strain>
    </source>
</reference>
<dbReference type="PROSITE" id="PS51198">
    <property type="entry name" value="UVRD_HELICASE_ATP_BIND"/>
    <property type="match status" value="1"/>
</dbReference>
<dbReference type="PANTHER" id="PTHR11070">
    <property type="entry name" value="UVRD / RECB / PCRA DNA HELICASE FAMILY MEMBER"/>
    <property type="match status" value="1"/>
</dbReference>
<dbReference type="RefSeq" id="WP_207941556.1">
    <property type="nucleotide sequence ID" value="NZ_CP147251.1"/>
</dbReference>
<evidence type="ECO:0000256" key="4">
    <source>
        <dbReference type="ARBA" id="ARBA00022806"/>
    </source>
</evidence>
<keyword evidence="15" id="KW-1185">Reference proteome</keyword>
<evidence type="ECO:0000256" key="8">
    <source>
        <dbReference type="ARBA" id="ARBA00034617"/>
    </source>
</evidence>
<dbReference type="PANTHER" id="PTHR11070:SF2">
    <property type="entry name" value="ATP-DEPENDENT DNA HELICASE SRS2"/>
    <property type="match status" value="1"/>
</dbReference>
<dbReference type="Gene3D" id="1.10.10.160">
    <property type="match status" value="1"/>
</dbReference>
<evidence type="ECO:0000256" key="9">
    <source>
        <dbReference type="ARBA" id="ARBA00034808"/>
    </source>
</evidence>
<protein>
    <recommendedName>
        <fullName evidence="9">DNA 3'-5' helicase</fullName>
        <ecNumber evidence="9">5.6.2.4</ecNumber>
    </recommendedName>
</protein>
<dbReference type="EC" id="5.6.2.4" evidence="9"/>
<evidence type="ECO:0000256" key="5">
    <source>
        <dbReference type="ARBA" id="ARBA00022840"/>
    </source>
</evidence>
<name>A0ABZ2SIP6_9ENTE</name>
<keyword evidence="5 11" id="KW-0067">ATP-binding</keyword>
<keyword evidence="2 11" id="KW-0547">Nucleotide-binding</keyword>
<dbReference type="Pfam" id="PF13361">
    <property type="entry name" value="UvrD_C"/>
    <property type="match status" value="2"/>
</dbReference>
<dbReference type="Gene3D" id="1.10.486.10">
    <property type="entry name" value="PCRA, domain 4"/>
    <property type="match status" value="1"/>
</dbReference>
<organism evidence="14 15">
    <name type="scientific">Candidatus Enterococcus lowellii</name>
    <dbReference type="NCBI Taxonomy" id="2230877"/>
    <lineage>
        <taxon>Bacteria</taxon>
        <taxon>Bacillati</taxon>
        <taxon>Bacillota</taxon>
        <taxon>Bacilli</taxon>
        <taxon>Lactobacillales</taxon>
        <taxon>Enterococcaceae</taxon>
        <taxon>Enterococcus</taxon>
    </lineage>
</organism>
<dbReference type="InterPro" id="IPR013986">
    <property type="entry name" value="DExx_box_DNA_helicase_dom_sf"/>
</dbReference>
<dbReference type="InterPro" id="IPR027417">
    <property type="entry name" value="P-loop_NTPase"/>
</dbReference>
<feature type="domain" description="UvrD-like helicase ATP-binding" evidence="12">
    <location>
        <begin position="15"/>
        <end position="290"/>
    </location>
</feature>
<dbReference type="Proteomes" id="UP000664701">
    <property type="component" value="Chromosome"/>
</dbReference>
<evidence type="ECO:0000256" key="7">
    <source>
        <dbReference type="ARBA" id="ARBA00023235"/>
    </source>
</evidence>